<feature type="transmembrane region" description="Helical" evidence="1">
    <location>
        <begin position="6"/>
        <end position="25"/>
    </location>
</feature>
<dbReference type="GO" id="GO:0008556">
    <property type="term" value="F:P-type potassium transmembrane transporter activity"/>
    <property type="evidence" value="ECO:0007669"/>
    <property type="project" value="InterPro"/>
</dbReference>
<accession>A0A7L4YLW5</accession>
<proteinExistence type="predicted"/>
<protein>
    <submittedName>
        <fullName evidence="2">K(+)-transporting ATPase subunit F</fullName>
    </submittedName>
</protein>
<dbReference type="InterPro" id="IPR011726">
    <property type="entry name" value="KdpF"/>
</dbReference>
<evidence type="ECO:0000256" key="1">
    <source>
        <dbReference type="SAM" id="Phobius"/>
    </source>
</evidence>
<keyword evidence="1" id="KW-0812">Transmembrane</keyword>
<evidence type="ECO:0000313" key="3">
    <source>
        <dbReference type="Proteomes" id="UP000463857"/>
    </source>
</evidence>
<dbReference type="KEGG" id="eke:EK0264_05670"/>
<name>A0A7L4YLW5_9ACTN</name>
<reference evidence="2 3" key="1">
    <citation type="journal article" date="2018" name="Int. J. Syst. Evol. Microbiol.">
        <title>Epidermidibacterium keratini gen. nov., sp. nov., a member of the family Sporichthyaceae, isolated from keratin epidermis.</title>
        <authorList>
            <person name="Lee D.G."/>
            <person name="Trujillo M.E."/>
            <person name="Kang S."/>
            <person name="Nam J.J."/>
            <person name="Kim Y.J."/>
        </authorList>
    </citation>
    <scope>NUCLEOTIDE SEQUENCE [LARGE SCALE GENOMIC DNA]</scope>
    <source>
        <strain evidence="2 3">EPI-7</strain>
    </source>
</reference>
<dbReference type="GO" id="GO:0005886">
    <property type="term" value="C:plasma membrane"/>
    <property type="evidence" value="ECO:0007669"/>
    <property type="project" value="InterPro"/>
</dbReference>
<sequence length="30" mass="3228">MSAAVAVVSMVLTVLLFGYLIYAVLHAEDM</sequence>
<keyword evidence="3" id="KW-1185">Reference proteome</keyword>
<keyword evidence="1" id="KW-1133">Transmembrane helix</keyword>
<dbReference type="Pfam" id="PF09604">
    <property type="entry name" value="Potass_KdpF"/>
    <property type="match status" value="1"/>
</dbReference>
<keyword evidence="1" id="KW-0472">Membrane</keyword>
<evidence type="ECO:0000313" key="2">
    <source>
        <dbReference type="EMBL" id="QHB99818.1"/>
    </source>
</evidence>
<dbReference type="EMBL" id="CP047156">
    <property type="protein sequence ID" value="QHB99818.1"/>
    <property type="molecule type" value="Genomic_DNA"/>
</dbReference>
<dbReference type="InParanoid" id="A0A7L4YLW5"/>
<dbReference type="NCBIfam" id="TIGR02115">
    <property type="entry name" value="potass_kdpF"/>
    <property type="match status" value="1"/>
</dbReference>
<organism evidence="2 3">
    <name type="scientific">Epidermidibacterium keratini</name>
    <dbReference type="NCBI Taxonomy" id="1891644"/>
    <lineage>
        <taxon>Bacteria</taxon>
        <taxon>Bacillati</taxon>
        <taxon>Actinomycetota</taxon>
        <taxon>Actinomycetes</taxon>
        <taxon>Sporichthyales</taxon>
        <taxon>Sporichthyaceae</taxon>
        <taxon>Epidermidibacterium</taxon>
    </lineage>
</organism>
<dbReference type="AlphaFoldDB" id="A0A7L4YLW5"/>
<dbReference type="Proteomes" id="UP000463857">
    <property type="component" value="Chromosome"/>
</dbReference>
<dbReference type="RefSeq" id="WP_159543752.1">
    <property type="nucleotide sequence ID" value="NZ_CP047156.1"/>
</dbReference>
<gene>
    <name evidence="2" type="primary">kdpF</name>
    <name evidence="2" type="ORF">EK0264_05670</name>
</gene>